<name>A0A2I6S834_9RHOO</name>
<dbReference type="KEGG" id="atw:C0099_11120"/>
<proteinExistence type="predicted"/>
<gene>
    <name evidence="1" type="ORF">C0099_11120</name>
</gene>
<evidence type="ECO:0000313" key="1">
    <source>
        <dbReference type="EMBL" id="AUN95430.1"/>
    </source>
</evidence>
<keyword evidence="2" id="KW-1185">Reference proteome</keyword>
<protein>
    <submittedName>
        <fullName evidence="1">Uncharacterized protein</fullName>
    </submittedName>
</protein>
<organism evidence="1 2">
    <name type="scientific">Pseudazoarcus pumilus</name>
    <dbReference type="NCBI Taxonomy" id="2067960"/>
    <lineage>
        <taxon>Bacteria</taxon>
        <taxon>Pseudomonadati</taxon>
        <taxon>Pseudomonadota</taxon>
        <taxon>Betaproteobacteria</taxon>
        <taxon>Rhodocyclales</taxon>
        <taxon>Zoogloeaceae</taxon>
        <taxon>Pseudazoarcus</taxon>
    </lineage>
</organism>
<accession>A0A2I6S834</accession>
<dbReference type="RefSeq" id="WP_102247479.1">
    <property type="nucleotide sequence ID" value="NZ_CP025682.1"/>
</dbReference>
<dbReference type="AlphaFoldDB" id="A0A2I6S834"/>
<evidence type="ECO:0000313" key="2">
    <source>
        <dbReference type="Proteomes" id="UP000242205"/>
    </source>
</evidence>
<reference evidence="1 2" key="1">
    <citation type="submission" date="2018-01" db="EMBL/GenBank/DDBJ databases">
        <authorList>
            <person name="Fu G.-Y."/>
        </authorList>
    </citation>
    <scope>NUCLEOTIDE SEQUENCE [LARGE SCALE GENOMIC DNA]</scope>
    <source>
        <strain evidence="1 2">SY39</strain>
    </source>
</reference>
<dbReference type="EMBL" id="CP025682">
    <property type="protein sequence ID" value="AUN95430.1"/>
    <property type="molecule type" value="Genomic_DNA"/>
</dbReference>
<dbReference type="Proteomes" id="UP000242205">
    <property type="component" value="Chromosome"/>
</dbReference>
<sequence>MSTPPNRPQIQRPTLEDCAIVERHLRYNAIEAARRGNRRALDTLMWRYSVLVLLDVASKADCDALFYHCDSIAAQARKEPAA</sequence>